<dbReference type="AlphaFoldDB" id="A0A9W9URK1"/>
<proteinExistence type="predicted"/>
<dbReference type="Pfam" id="PF13391">
    <property type="entry name" value="HNH_2"/>
    <property type="match status" value="1"/>
</dbReference>
<dbReference type="InterPro" id="IPR003615">
    <property type="entry name" value="HNH_nuc"/>
</dbReference>
<dbReference type="EMBL" id="JAPZBQ010000001">
    <property type="protein sequence ID" value="KAJ5352166.1"/>
    <property type="molecule type" value="Genomic_DNA"/>
</dbReference>
<organism evidence="2 3">
    <name type="scientific">Penicillium brevicompactum</name>
    <dbReference type="NCBI Taxonomy" id="5074"/>
    <lineage>
        <taxon>Eukaryota</taxon>
        <taxon>Fungi</taxon>
        <taxon>Dikarya</taxon>
        <taxon>Ascomycota</taxon>
        <taxon>Pezizomycotina</taxon>
        <taxon>Eurotiomycetes</taxon>
        <taxon>Eurotiomycetidae</taxon>
        <taxon>Eurotiales</taxon>
        <taxon>Aspergillaceae</taxon>
        <taxon>Penicillium</taxon>
    </lineage>
</organism>
<reference evidence="2" key="1">
    <citation type="submission" date="2022-12" db="EMBL/GenBank/DDBJ databases">
        <authorList>
            <person name="Petersen C."/>
        </authorList>
    </citation>
    <scope>NUCLEOTIDE SEQUENCE</scope>
    <source>
        <strain evidence="2">IBT 35673</strain>
    </source>
</reference>
<evidence type="ECO:0000313" key="3">
    <source>
        <dbReference type="Proteomes" id="UP001147695"/>
    </source>
</evidence>
<name>A0A9W9URK1_PENBR</name>
<comment type="caution">
    <text evidence="2">The sequence shown here is derived from an EMBL/GenBank/DDBJ whole genome shotgun (WGS) entry which is preliminary data.</text>
</comment>
<gene>
    <name evidence="2" type="ORF">N7452_001140</name>
</gene>
<sequence length="341" mass="39976">MTQLSMDNQHFLSEFQDPVRQFLIAQIGKNEDRLRLLRPKFYALWFADIEMLVKWSNTDKKAMHFREMKLTRDPPSFNTLSVWIDKEQADQTEDETPPQPEYLSDHNQAQARLGHQLTEGVDGQARARDHNTCLLTGRREPMMESAHIIPASLNGHPAEETDYCLAWMKLETWWSKSKVREWRRQLEEGDSVDTEKVYNLMTLDTQVKEYWDRGLIAFRLIRVNQGQTEMQIAFHWLPSKESLGEIWRDDFIPLEDNSFEGPEYQGEQHEGPEGDEAIFHAVTVKKICSGHIFTVKTDDIDHRPLPSFELLEMRWHLSRIAAMSGYEPPELQYYEESSDSD</sequence>
<protein>
    <recommendedName>
        <fullName evidence="1">HNH nuclease domain-containing protein</fullName>
    </recommendedName>
</protein>
<evidence type="ECO:0000259" key="1">
    <source>
        <dbReference type="Pfam" id="PF13391"/>
    </source>
</evidence>
<accession>A0A9W9URK1</accession>
<evidence type="ECO:0000313" key="2">
    <source>
        <dbReference type="EMBL" id="KAJ5352166.1"/>
    </source>
</evidence>
<dbReference type="Proteomes" id="UP001147695">
    <property type="component" value="Unassembled WGS sequence"/>
</dbReference>
<reference evidence="2" key="2">
    <citation type="journal article" date="2023" name="IMA Fungus">
        <title>Comparative genomic study of the Penicillium genus elucidates a diverse pangenome and 15 lateral gene transfer events.</title>
        <authorList>
            <person name="Petersen C."/>
            <person name="Sorensen T."/>
            <person name="Nielsen M.R."/>
            <person name="Sondergaard T.E."/>
            <person name="Sorensen J.L."/>
            <person name="Fitzpatrick D.A."/>
            <person name="Frisvad J.C."/>
            <person name="Nielsen K.L."/>
        </authorList>
    </citation>
    <scope>NUCLEOTIDE SEQUENCE</scope>
    <source>
        <strain evidence="2">IBT 35673</strain>
    </source>
</reference>
<feature type="domain" description="HNH nuclease" evidence="1">
    <location>
        <begin position="133"/>
        <end position="218"/>
    </location>
</feature>